<organism evidence="4 5">
    <name type="scientific">Methylophaga marina</name>
    <dbReference type="NCBI Taxonomy" id="45495"/>
    <lineage>
        <taxon>Bacteria</taxon>
        <taxon>Pseudomonadati</taxon>
        <taxon>Pseudomonadota</taxon>
        <taxon>Gammaproteobacteria</taxon>
        <taxon>Thiotrichales</taxon>
        <taxon>Piscirickettsiaceae</taxon>
        <taxon>Methylophaga</taxon>
    </lineage>
</organism>
<gene>
    <name evidence="4" type="ORF">GCM10008964_20080</name>
</gene>
<keyword evidence="5" id="KW-1185">Reference proteome</keyword>
<accession>A0ABN0TRV8</accession>
<evidence type="ECO:0000256" key="2">
    <source>
        <dbReference type="SAM" id="Phobius"/>
    </source>
</evidence>
<feature type="compositionally biased region" description="Polar residues" evidence="1">
    <location>
        <begin position="201"/>
        <end position="214"/>
    </location>
</feature>
<dbReference type="Proteomes" id="UP001501476">
    <property type="component" value="Unassembled WGS sequence"/>
</dbReference>
<sequence length="225" mass="23904">MEAVNIIALSMGAAWASGINLYATIFMLGYMGITGNIVLPDELQILTDPMVMAAAGFMYCVEFFADKIPGVDSGWDTMHTFIRIPAGAILAAGAVGDVSAAAELSAALLGGTLAAGSHATKAGGRLLINTSPEPVTNWGASISEDLLVIAGLWTALHHPVLFLIMLVVFVALMIWLLPRLWRLLKAIFSKVGRWLGLTKTPESSLGESTTNTEDTPVKKIEHDPN</sequence>
<name>A0ABN0TRV8_9GAMM</name>
<feature type="domain" description="DUF4126" evidence="3">
    <location>
        <begin position="7"/>
        <end position="178"/>
    </location>
</feature>
<proteinExistence type="predicted"/>
<reference evidence="4 5" key="1">
    <citation type="journal article" date="2019" name="Int. J. Syst. Evol. Microbiol.">
        <title>The Global Catalogue of Microorganisms (GCM) 10K type strain sequencing project: providing services to taxonomists for standard genome sequencing and annotation.</title>
        <authorList>
            <consortium name="The Broad Institute Genomics Platform"/>
            <consortium name="The Broad Institute Genome Sequencing Center for Infectious Disease"/>
            <person name="Wu L."/>
            <person name="Ma J."/>
        </authorList>
    </citation>
    <scope>NUCLEOTIDE SEQUENCE [LARGE SCALE GENOMIC DNA]</scope>
    <source>
        <strain evidence="4 5">JCM 6886</strain>
    </source>
</reference>
<evidence type="ECO:0000256" key="1">
    <source>
        <dbReference type="SAM" id="MobiDB-lite"/>
    </source>
</evidence>
<feature type="region of interest" description="Disordered" evidence="1">
    <location>
        <begin position="201"/>
        <end position="225"/>
    </location>
</feature>
<dbReference type="Pfam" id="PF13548">
    <property type="entry name" value="DUF4126"/>
    <property type="match status" value="1"/>
</dbReference>
<feature type="compositionally biased region" description="Basic and acidic residues" evidence="1">
    <location>
        <begin position="215"/>
        <end position="225"/>
    </location>
</feature>
<dbReference type="EMBL" id="BAAADG010000006">
    <property type="protein sequence ID" value="GAA0228624.1"/>
    <property type="molecule type" value="Genomic_DNA"/>
</dbReference>
<protein>
    <submittedName>
        <fullName evidence="4">DUF4126 domain-containing protein</fullName>
    </submittedName>
</protein>
<keyword evidence="2" id="KW-0812">Transmembrane</keyword>
<comment type="caution">
    <text evidence="4">The sequence shown here is derived from an EMBL/GenBank/DDBJ whole genome shotgun (WGS) entry which is preliminary data.</text>
</comment>
<feature type="transmembrane region" description="Helical" evidence="2">
    <location>
        <begin position="6"/>
        <end position="33"/>
    </location>
</feature>
<dbReference type="InterPro" id="IPR025196">
    <property type="entry name" value="DUF4126"/>
</dbReference>
<evidence type="ECO:0000313" key="5">
    <source>
        <dbReference type="Proteomes" id="UP001501476"/>
    </source>
</evidence>
<dbReference type="RefSeq" id="WP_286305644.1">
    <property type="nucleotide sequence ID" value="NZ_AP027741.1"/>
</dbReference>
<evidence type="ECO:0000259" key="3">
    <source>
        <dbReference type="Pfam" id="PF13548"/>
    </source>
</evidence>
<keyword evidence="2" id="KW-0472">Membrane</keyword>
<evidence type="ECO:0000313" key="4">
    <source>
        <dbReference type="EMBL" id="GAA0228624.1"/>
    </source>
</evidence>
<keyword evidence="2" id="KW-1133">Transmembrane helix</keyword>
<feature type="transmembrane region" description="Helical" evidence="2">
    <location>
        <begin position="156"/>
        <end position="177"/>
    </location>
</feature>